<proteinExistence type="predicted"/>
<feature type="coiled-coil region" evidence="1">
    <location>
        <begin position="531"/>
        <end position="634"/>
    </location>
</feature>
<feature type="compositionally biased region" description="Pro residues" evidence="2">
    <location>
        <begin position="23"/>
        <end position="32"/>
    </location>
</feature>
<feature type="compositionally biased region" description="Basic and acidic residues" evidence="2">
    <location>
        <begin position="59"/>
        <end position="76"/>
    </location>
</feature>
<feature type="coiled-coil region" evidence="1">
    <location>
        <begin position="476"/>
        <end position="503"/>
    </location>
</feature>
<feature type="region of interest" description="Disordered" evidence="2">
    <location>
        <begin position="844"/>
        <end position="871"/>
    </location>
</feature>
<dbReference type="AlphaFoldDB" id="A0A6A6ZZB8"/>
<sequence length="871" mass="96656">MPGSYPDSEASSSDSMAVNGSWPPDPPSPPRRSQPDVTMEALGQKLEEALHVSGAEQNKAGEELERPRVSHPDKRRPAPKFDSTDEQRYPYQSPPGFTFGFPAPRNLSFPSQATFPSRDFTAYNTPNAYAAQTYHINTPSVFTTQTNHLNAVARYEKYWESRNVSLPRGKGPPSLFVASPDTKASTAFPPMSVKPEVVPGEATVETLGPLPFSTKGTMSKQATTEDAPLSPKVQYGYLKPPEDHVAAEPSPAKRRFGHDEGPNKSPLGTPITPTFKEYVEQNASQAQDDKPSSKPHGIPDIHSADDFKSWAQKVLHLDEEMFANSHQFDELYKSFVTFTDRVVSNTETTSQNLAKIAKLEKDAAEMREQYAKLHSSVNNKLYFTEIEREFDQKYERRYGEISKQISNLKRRVANNYRFVERLRGTLMTRLLTSLNGVLEHYGRKQRASSASAAELETKNGTINQLRLTTLGLEAELKVINESLHVAEETVEKLQKELHDDSVKATTNIKTLQLSQRERLDHMLSDHKNDKKEALSAQKEHYTALVDDAEAKFRLYKDATARVEGLEKAARNLEREKADVVLAKGALEKELQDLELQAKQSSTFEDAYKQLKAEFDQLEGDLNDAVAERDDLRKAKQITHAVLNASKLANSVQEMSPAKMGAGVIKSYDADLTLLETFWTRQLNFTEMAKRQTQAEIDEVSADIDEITRELVALNPPDELAEENESSESSDDEDVAPQPATRDAQPHQMLDTLLSPLPQDDTAPTSKPGPTQNSSRHTEALPSYGLENQPTPKKPFTWVDKATGRTAPAAGHKKAALSMNISNIQYHGDKVSTAKNAGAGFGVPNPNAFVPEQDQGGAWGMVGKKGKAVRKN</sequence>
<evidence type="ECO:0000256" key="1">
    <source>
        <dbReference type="SAM" id="Coils"/>
    </source>
</evidence>
<feature type="compositionally biased region" description="Polar residues" evidence="2">
    <location>
        <begin position="214"/>
        <end position="224"/>
    </location>
</feature>
<feature type="compositionally biased region" description="Low complexity" evidence="2">
    <location>
        <begin position="1"/>
        <end position="15"/>
    </location>
</feature>
<dbReference type="OrthoDB" id="3801562at2759"/>
<protein>
    <submittedName>
        <fullName evidence="3">Uncharacterized protein</fullName>
    </submittedName>
</protein>
<evidence type="ECO:0000313" key="3">
    <source>
        <dbReference type="EMBL" id="KAF2825864.1"/>
    </source>
</evidence>
<organism evidence="3 4">
    <name type="scientific">Ophiobolus disseminans</name>
    <dbReference type="NCBI Taxonomy" id="1469910"/>
    <lineage>
        <taxon>Eukaryota</taxon>
        <taxon>Fungi</taxon>
        <taxon>Dikarya</taxon>
        <taxon>Ascomycota</taxon>
        <taxon>Pezizomycotina</taxon>
        <taxon>Dothideomycetes</taxon>
        <taxon>Pleosporomycetidae</taxon>
        <taxon>Pleosporales</taxon>
        <taxon>Pleosporineae</taxon>
        <taxon>Phaeosphaeriaceae</taxon>
        <taxon>Ophiobolus</taxon>
    </lineage>
</organism>
<gene>
    <name evidence="3" type="ORF">CC86DRAFT_407114</name>
</gene>
<evidence type="ECO:0000313" key="4">
    <source>
        <dbReference type="Proteomes" id="UP000799424"/>
    </source>
</evidence>
<keyword evidence="4" id="KW-1185">Reference proteome</keyword>
<feature type="compositionally biased region" description="Basic and acidic residues" evidence="2">
    <location>
        <begin position="287"/>
        <end position="303"/>
    </location>
</feature>
<dbReference type="EMBL" id="MU006227">
    <property type="protein sequence ID" value="KAF2825864.1"/>
    <property type="molecule type" value="Genomic_DNA"/>
</dbReference>
<feature type="region of interest" description="Disordered" evidence="2">
    <location>
        <begin position="712"/>
        <end position="795"/>
    </location>
</feature>
<evidence type="ECO:0000256" key="2">
    <source>
        <dbReference type="SAM" id="MobiDB-lite"/>
    </source>
</evidence>
<feature type="compositionally biased region" description="Acidic residues" evidence="2">
    <location>
        <begin position="718"/>
        <end position="734"/>
    </location>
</feature>
<name>A0A6A6ZZB8_9PLEO</name>
<feature type="region of interest" description="Disordered" evidence="2">
    <location>
        <begin position="1"/>
        <end position="103"/>
    </location>
</feature>
<reference evidence="3" key="1">
    <citation type="journal article" date="2020" name="Stud. Mycol.">
        <title>101 Dothideomycetes genomes: a test case for predicting lifestyles and emergence of pathogens.</title>
        <authorList>
            <person name="Haridas S."/>
            <person name="Albert R."/>
            <person name="Binder M."/>
            <person name="Bloem J."/>
            <person name="Labutti K."/>
            <person name="Salamov A."/>
            <person name="Andreopoulos B."/>
            <person name="Baker S."/>
            <person name="Barry K."/>
            <person name="Bills G."/>
            <person name="Bluhm B."/>
            <person name="Cannon C."/>
            <person name="Castanera R."/>
            <person name="Culley D."/>
            <person name="Daum C."/>
            <person name="Ezra D."/>
            <person name="Gonzalez J."/>
            <person name="Henrissat B."/>
            <person name="Kuo A."/>
            <person name="Liang C."/>
            <person name="Lipzen A."/>
            <person name="Lutzoni F."/>
            <person name="Magnuson J."/>
            <person name="Mondo S."/>
            <person name="Nolan M."/>
            <person name="Ohm R."/>
            <person name="Pangilinan J."/>
            <person name="Park H.-J."/>
            <person name="Ramirez L."/>
            <person name="Alfaro M."/>
            <person name="Sun H."/>
            <person name="Tritt A."/>
            <person name="Yoshinaga Y."/>
            <person name="Zwiers L.-H."/>
            <person name="Turgeon B."/>
            <person name="Goodwin S."/>
            <person name="Spatafora J."/>
            <person name="Crous P."/>
            <person name="Grigoriev I."/>
        </authorList>
    </citation>
    <scope>NUCLEOTIDE SEQUENCE</scope>
    <source>
        <strain evidence="3">CBS 113818</strain>
    </source>
</reference>
<keyword evidence="1" id="KW-0175">Coiled coil</keyword>
<accession>A0A6A6ZZB8</accession>
<feature type="compositionally biased region" description="Polar residues" evidence="2">
    <location>
        <begin position="761"/>
        <end position="774"/>
    </location>
</feature>
<feature type="region of interest" description="Disordered" evidence="2">
    <location>
        <begin position="208"/>
        <end position="303"/>
    </location>
</feature>
<dbReference type="Proteomes" id="UP000799424">
    <property type="component" value="Unassembled WGS sequence"/>
</dbReference>